<keyword evidence="3" id="KW-1185">Reference proteome</keyword>
<sequence length="213" mass="23878">MHNSGDSSGGKTVSHFEVSCIAVKVPPFWRENPAIWFSQLESQFITSAIMKDSTKYHTEIEILSQVSDIITSPPNSDMYKTVKERLVNIVSDSEERRLKKVLQDVELGDKCPSMLLHHMQDLAGNCVGDELLLPLWLQRLSKQTQAILTTSSDDLNILSVMAEKIADVTSGIEICSNNVKTKVPETPIGYPETPIILIMAIFQICKLKYVNFH</sequence>
<name>A0A4Y2RDM9_ARAVE</name>
<dbReference type="Pfam" id="PF23055">
    <property type="entry name" value="DUF7041"/>
    <property type="match status" value="1"/>
</dbReference>
<comment type="caution">
    <text evidence="2">The sequence shown here is derived from an EMBL/GenBank/DDBJ whole genome shotgun (WGS) entry which is preliminary data.</text>
</comment>
<dbReference type="EMBL" id="BGPR01144103">
    <property type="protein sequence ID" value="GBN73526.1"/>
    <property type="molecule type" value="Genomic_DNA"/>
</dbReference>
<organism evidence="2 3">
    <name type="scientific">Araneus ventricosus</name>
    <name type="common">Orbweaver spider</name>
    <name type="synonym">Epeira ventricosa</name>
    <dbReference type="NCBI Taxonomy" id="182803"/>
    <lineage>
        <taxon>Eukaryota</taxon>
        <taxon>Metazoa</taxon>
        <taxon>Ecdysozoa</taxon>
        <taxon>Arthropoda</taxon>
        <taxon>Chelicerata</taxon>
        <taxon>Arachnida</taxon>
        <taxon>Araneae</taxon>
        <taxon>Araneomorphae</taxon>
        <taxon>Entelegynae</taxon>
        <taxon>Araneoidea</taxon>
        <taxon>Araneidae</taxon>
        <taxon>Araneus</taxon>
    </lineage>
</organism>
<evidence type="ECO:0000313" key="3">
    <source>
        <dbReference type="Proteomes" id="UP000499080"/>
    </source>
</evidence>
<proteinExistence type="predicted"/>
<feature type="domain" description="DUF7041" evidence="1">
    <location>
        <begin position="25"/>
        <end position="103"/>
    </location>
</feature>
<dbReference type="AlphaFoldDB" id="A0A4Y2RDM9"/>
<protein>
    <recommendedName>
        <fullName evidence="1">DUF7041 domain-containing protein</fullName>
    </recommendedName>
</protein>
<accession>A0A4Y2RDM9</accession>
<evidence type="ECO:0000259" key="1">
    <source>
        <dbReference type="Pfam" id="PF23055"/>
    </source>
</evidence>
<dbReference type="OrthoDB" id="6260718at2759"/>
<reference evidence="2 3" key="1">
    <citation type="journal article" date="2019" name="Sci. Rep.">
        <title>Orb-weaving spider Araneus ventricosus genome elucidates the spidroin gene catalogue.</title>
        <authorList>
            <person name="Kono N."/>
            <person name="Nakamura H."/>
            <person name="Ohtoshi R."/>
            <person name="Moran D.A.P."/>
            <person name="Shinohara A."/>
            <person name="Yoshida Y."/>
            <person name="Fujiwara M."/>
            <person name="Mori M."/>
            <person name="Tomita M."/>
            <person name="Arakawa K."/>
        </authorList>
    </citation>
    <scope>NUCLEOTIDE SEQUENCE [LARGE SCALE GENOMIC DNA]</scope>
</reference>
<evidence type="ECO:0000313" key="2">
    <source>
        <dbReference type="EMBL" id="GBN73526.1"/>
    </source>
</evidence>
<dbReference type="PANTHER" id="PTHR33327">
    <property type="entry name" value="ENDONUCLEASE"/>
    <property type="match status" value="1"/>
</dbReference>
<gene>
    <name evidence="2" type="ORF">AVEN_127678_1</name>
</gene>
<dbReference type="Proteomes" id="UP000499080">
    <property type="component" value="Unassembled WGS sequence"/>
</dbReference>
<dbReference type="InterPro" id="IPR055469">
    <property type="entry name" value="DUF7041"/>
</dbReference>
<dbReference type="PANTHER" id="PTHR33327:SF3">
    <property type="entry name" value="RNA-DIRECTED DNA POLYMERASE"/>
    <property type="match status" value="1"/>
</dbReference>